<name>A0A4Z0W958_9GAMM</name>
<accession>A0A4Z0W958</accession>
<dbReference type="EMBL" id="SRMF01000007">
    <property type="protein sequence ID" value="TGG91687.1"/>
    <property type="molecule type" value="Genomic_DNA"/>
</dbReference>
<protein>
    <recommendedName>
        <fullName evidence="5">DUF1127 domain-containing protein</fullName>
    </recommendedName>
</protein>
<dbReference type="RefSeq" id="WP_135484098.1">
    <property type="nucleotide sequence ID" value="NZ_SRMF01000007.1"/>
</dbReference>
<dbReference type="AlphaFoldDB" id="A0A4Z0W958"/>
<gene>
    <name evidence="3" type="ORF">E4656_14925</name>
</gene>
<evidence type="ECO:0008006" key="5">
    <source>
        <dbReference type="Google" id="ProtNLM"/>
    </source>
</evidence>
<feature type="transmembrane region" description="Helical" evidence="2">
    <location>
        <begin position="24"/>
        <end position="45"/>
    </location>
</feature>
<dbReference type="Proteomes" id="UP000297475">
    <property type="component" value="Unassembled WGS sequence"/>
</dbReference>
<evidence type="ECO:0000313" key="4">
    <source>
        <dbReference type="Proteomes" id="UP000297475"/>
    </source>
</evidence>
<keyword evidence="2" id="KW-1133">Transmembrane helix</keyword>
<keyword evidence="2" id="KW-0472">Membrane</keyword>
<proteinExistence type="predicted"/>
<evidence type="ECO:0000256" key="1">
    <source>
        <dbReference type="SAM" id="MobiDB-lite"/>
    </source>
</evidence>
<keyword evidence="2" id="KW-0812">Transmembrane</keyword>
<reference evidence="3 4" key="1">
    <citation type="submission" date="2019-04" db="EMBL/GenBank/DDBJ databases">
        <title>Natronospirillum operosus gen. nov., sp. nov., a haloalkaliphilic satellite isolated from decaying biomass of laboratory culture of cyanobacterium Geitlerinema sp. and proposal of Natronospirillaceae fam. nov. and Saccharospirillaceae fam. nov.</title>
        <authorList>
            <person name="Kevbrin V."/>
            <person name="Boltyanskaya Y."/>
            <person name="Koziaeva V."/>
            <person name="Grouzdev D.S."/>
            <person name="Park M."/>
            <person name="Cho J."/>
        </authorList>
    </citation>
    <scope>NUCLEOTIDE SEQUENCE [LARGE SCALE GENOMIC DNA]</scope>
    <source>
        <strain evidence="3 4">G-116</strain>
    </source>
</reference>
<feature type="region of interest" description="Disordered" evidence="1">
    <location>
        <begin position="1"/>
        <end position="23"/>
    </location>
</feature>
<comment type="caution">
    <text evidence="3">The sequence shown here is derived from an EMBL/GenBank/DDBJ whole genome shotgun (WGS) entry which is preliminary data.</text>
</comment>
<organism evidence="3 4">
    <name type="scientific">Natronospirillum operosum</name>
    <dbReference type="NCBI Taxonomy" id="2759953"/>
    <lineage>
        <taxon>Bacteria</taxon>
        <taxon>Pseudomonadati</taxon>
        <taxon>Pseudomonadota</taxon>
        <taxon>Gammaproteobacteria</taxon>
        <taxon>Oceanospirillales</taxon>
        <taxon>Natronospirillaceae</taxon>
        <taxon>Natronospirillum</taxon>
    </lineage>
</organism>
<sequence>MNQYQPLQHEASQDDNAPTPPTRLALYMPATPPLGLIHALELWWWRYRRRRQFRQRFQPLLAYDDHMLEDMGHRRSDIQWALGLPLQVDALKALQERRARYKR</sequence>
<keyword evidence="4" id="KW-1185">Reference proteome</keyword>
<evidence type="ECO:0000256" key="2">
    <source>
        <dbReference type="SAM" id="Phobius"/>
    </source>
</evidence>
<evidence type="ECO:0000313" key="3">
    <source>
        <dbReference type="EMBL" id="TGG91687.1"/>
    </source>
</evidence>
<dbReference type="OrthoDB" id="6173366at2"/>